<name>A0ABN9RCR5_9DINO</name>
<dbReference type="Proteomes" id="UP001189429">
    <property type="component" value="Unassembled WGS sequence"/>
</dbReference>
<gene>
    <name evidence="2" type="ORF">PCOR1329_LOCUS19585</name>
</gene>
<proteinExistence type="predicted"/>
<evidence type="ECO:0000313" key="3">
    <source>
        <dbReference type="Proteomes" id="UP001189429"/>
    </source>
</evidence>
<sequence length="115" mass="12149">GQLRAACSAREAAERLGERLLGAAEARRRGALLLVALLDWRADAGRCRQRRARLKAVEWVCCRGERAAQANLAARALFAWRATRPACPSQGRCEAEGAPPAAGEPSSTPAAEGAA</sequence>
<keyword evidence="3" id="KW-1185">Reference proteome</keyword>
<protein>
    <submittedName>
        <fullName evidence="2">Uncharacterized protein</fullName>
    </submittedName>
</protein>
<feature type="region of interest" description="Disordered" evidence="1">
    <location>
        <begin position="88"/>
        <end position="115"/>
    </location>
</feature>
<evidence type="ECO:0000256" key="1">
    <source>
        <dbReference type="SAM" id="MobiDB-lite"/>
    </source>
</evidence>
<feature type="non-terminal residue" evidence="2">
    <location>
        <position position="115"/>
    </location>
</feature>
<comment type="caution">
    <text evidence="2">The sequence shown here is derived from an EMBL/GenBank/DDBJ whole genome shotgun (WGS) entry which is preliminary data.</text>
</comment>
<feature type="compositionally biased region" description="Low complexity" evidence="1">
    <location>
        <begin position="96"/>
        <end position="115"/>
    </location>
</feature>
<accession>A0ABN9RCR5</accession>
<feature type="non-terminal residue" evidence="2">
    <location>
        <position position="1"/>
    </location>
</feature>
<evidence type="ECO:0000313" key="2">
    <source>
        <dbReference type="EMBL" id="CAK0816767.1"/>
    </source>
</evidence>
<organism evidence="2 3">
    <name type="scientific">Prorocentrum cordatum</name>
    <dbReference type="NCBI Taxonomy" id="2364126"/>
    <lineage>
        <taxon>Eukaryota</taxon>
        <taxon>Sar</taxon>
        <taxon>Alveolata</taxon>
        <taxon>Dinophyceae</taxon>
        <taxon>Prorocentrales</taxon>
        <taxon>Prorocentraceae</taxon>
        <taxon>Prorocentrum</taxon>
    </lineage>
</organism>
<reference evidence="2" key="1">
    <citation type="submission" date="2023-10" db="EMBL/GenBank/DDBJ databases">
        <authorList>
            <person name="Chen Y."/>
            <person name="Shah S."/>
            <person name="Dougan E. K."/>
            <person name="Thang M."/>
            <person name="Chan C."/>
        </authorList>
    </citation>
    <scope>NUCLEOTIDE SEQUENCE [LARGE SCALE GENOMIC DNA]</scope>
</reference>
<dbReference type="EMBL" id="CAUYUJ010006266">
    <property type="protein sequence ID" value="CAK0816767.1"/>
    <property type="molecule type" value="Genomic_DNA"/>
</dbReference>